<evidence type="ECO:0000313" key="2">
    <source>
        <dbReference type="EMBL" id="CAP92925.1"/>
    </source>
</evidence>
<sequence length="300" mass="34484">MNRYRNAPRLGGSNSNKATATTLCQKCLGRDILLTNSDPRHYSFDCKASAQERPYIPRPSRTQQLLNPELMPKLSSENPNELLRKEGVADELLATREEERGRKRDLDDMTDRNAQSPGRARSLSVETISTNRSYSSSPRRNKRGAADRGRRDDSSAPPAKSRKRRYSDSTEGSSGSVHSGPKDRSPSRERTRTDDRNTRRRRRESSPEERGRHRRAGRHSERRDRRSKSLDKDRVEESRATAQDVPKDRSYRDRASPPRQSQHERSRPDPIMQKNQPPRERSLSPFSKRLALTQAMNNGR</sequence>
<dbReference type="OrthoDB" id="437973at2759"/>
<dbReference type="OMA" id="HYSYECT"/>
<dbReference type="eggNOG" id="ENOG502S7VK">
    <property type="taxonomic scope" value="Eukaryota"/>
</dbReference>
<keyword evidence="3" id="KW-1185">Reference proteome</keyword>
<evidence type="ECO:0000313" key="3">
    <source>
        <dbReference type="Proteomes" id="UP000000724"/>
    </source>
</evidence>
<dbReference type="AlphaFoldDB" id="B6H741"/>
<evidence type="ECO:0000256" key="1">
    <source>
        <dbReference type="SAM" id="MobiDB-lite"/>
    </source>
</evidence>
<protein>
    <submittedName>
        <fullName evidence="2">Pc16g02550 protein</fullName>
    </submittedName>
</protein>
<dbReference type="EMBL" id="AM920431">
    <property type="protein sequence ID" value="CAP92925.1"/>
    <property type="molecule type" value="Genomic_DNA"/>
</dbReference>
<feature type="region of interest" description="Disordered" evidence="1">
    <location>
        <begin position="54"/>
        <end position="300"/>
    </location>
</feature>
<feature type="compositionally biased region" description="Basic and acidic residues" evidence="1">
    <location>
        <begin position="82"/>
        <end position="111"/>
    </location>
</feature>
<dbReference type="VEuPathDB" id="FungiDB:PCH_Pc16g02550"/>
<proteinExistence type="predicted"/>
<accession>B6H741</accession>
<dbReference type="Pfam" id="PF13917">
    <property type="entry name" value="zf-CCHC_3"/>
    <property type="match status" value="1"/>
</dbReference>
<feature type="compositionally biased region" description="Basic and acidic residues" evidence="1">
    <location>
        <begin position="218"/>
        <end position="268"/>
    </location>
</feature>
<dbReference type="Proteomes" id="UP000000724">
    <property type="component" value="Contig Pc00c16"/>
</dbReference>
<reference evidence="2 3" key="1">
    <citation type="journal article" date="2008" name="Nat. Biotechnol.">
        <title>Genome sequencing and analysis of the filamentous fungus Penicillium chrysogenum.</title>
        <authorList>
            <person name="van den Berg M.A."/>
            <person name="Albang R."/>
            <person name="Albermann K."/>
            <person name="Badger J.H."/>
            <person name="Daran J.-M."/>
            <person name="Driessen A.J.M."/>
            <person name="Garcia-Estrada C."/>
            <person name="Fedorova N.D."/>
            <person name="Harris D.M."/>
            <person name="Heijne W.H.M."/>
            <person name="Joardar V.S."/>
            <person name="Kiel J.A.K.W."/>
            <person name="Kovalchuk A."/>
            <person name="Martin J.F."/>
            <person name="Nierman W.C."/>
            <person name="Nijland J.G."/>
            <person name="Pronk J.T."/>
            <person name="Roubos J.A."/>
            <person name="van der Klei I.J."/>
            <person name="van Peij N.N.M.E."/>
            <person name="Veenhuis M."/>
            <person name="von Doehren H."/>
            <person name="Wagner C."/>
            <person name="Wortman J.R."/>
            <person name="Bovenberg R.A.L."/>
        </authorList>
    </citation>
    <scope>NUCLEOTIDE SEQUENCE [LARGE SCALE GENOMIC DNA]</scope>
    <source>
        <strain evidence="3">ATCC 28089 / DSM 1075 / NRRL 1951 / Wisconsin 54-1255</strain>
    </source>
</reference>
<organism evidence="2 3">
    <name type="scientific">Penicillium rubens (strain ATCC 28089 / DSM 1075 / NRRL 1951 / Wisconsin 54-1255)</name>
    <name type="common">Penicillium chrysogenum</name>
    <dbReference type="NCBI Taxonomy" id="500485"/>
    <lineage>
        <taxon>Eukaryota</taxon>
        <taxon>Fungi</taxon>
        <taxon>Dikarya</taxon>
        <taxon>Ascomycota</taxon>
        <taxon>Pezizomycotina</taxon>
        <taxon>Eurotiomycetes</taxon>
        <taxon>Eurotiomycetidae</taxon>
        <taxon>Eurotiales</taxon>
        <taxon>Aspergillaceae</taxon>
        <taxon>Penicillium</taxon>
        <taxon>Penicillium chrysogenum species complex</taxon>
    </lineage>
</organism>
<name>B6H741_PENRW</name>
<feature type="compositionally biased region" description="Polar residues" evidence="1">
    <location>
        <begin position="124"/>
        <end position="138"/>
    </location>
</feature>
<gene>
    <name evidence="2" type="ORF">Pc16g02550</name>
    <name evidence="2" type="ORF">PCH_Pc16g02550</name>
</gene>
<feature type="compositionally biased region" description="Basic and acidic residues" evidence="1">
    <location>
        <begin position="180"/>
        <end position="197"/>
    </location>
</feature>
<dbReference type="HOGENOM" id="CLU_062858_0_0_1"/>
<dbReference type="BioCyc" id="PCHR:PC16G02550-MONOMER"/>
<feature type="compositionally biased region" description="Basic and acidic residues" evidence="1">
    <location>
        <begin position="144"/>
        <end position="154"/>
    </location>
</feature>